<name>A0A2N9XQ14_9NEIS</name>
<protein>
    <submittedName>
        <fullName evidence="2">Uncharacterized protein</fullName>
    </submittedName>
</protein>
<reference evidence="2 3" key="1">
    <citation type="journal article" date="2017" name="MBio">
        <title>Type VI secretion-mediated competition in the bee gut microbiome.</title>
        <authorList>
            <person name="Steele M.I."/>
            <person name="Kwong W.K."/>
            <person name="Powell J.E."/>
            <person name="Whiteley M."/>
            <person name="Moran N.A."/>
        </authorList>
    </citation>
    <scope>NUCLEOTIDE SEQUENCE [LARGE SCALE GENOMIC DNA]</scope>
    <source>
        <strain evidence="2 3">Occ4-2</strain>
    </source>
</reference>
<feature type="region of interest" description="Disordered" evidence="1">
    <location>
        <begin position="1"/>
        <end position="65"/>
    </location>
</feature>
<evidence type="ECO:0000313" key="2">
    <source>
        <dbReference type="EMBL" id="PIT50419.1"/>
    </source>
</evidence>
<feature type="compositionally biased region" description="Basic and acidic residues" evidence="1">
    <location>
        <begin position="40"/>
        <end position="50"/>
    </location>
</feature>
<dbReference type="Proteomes" id="UP000231484">
    <property type="component" value="Unassembled WGS sequence"/>
</dbReference>
<evidence type="ECO:0000313" key="3">
    <source>
        <dbReference type="Proteomes" id="UP000231484"/>
    </source>
</evidence>
<accession>A0A2N9XQ14</accession>
<comment type="caution">
    <text evidence="2">The sequence shown here is derived from an EMBL/GenBank/DDBJ whole genome shotgun (WGS) entry which is preliminary data.</text>
</comment>
<dbReference type="EMBL" id="MEIQ01000041">
    <property type="protein sequence ID" value="PIT50419.1"/>
    <property type="molecule type" value="Genomic_DNA"/>
</dbReference>
<gene>
    <name evidence="2" type="ORF">BHC48_06875</name>
</gene>
<dbReference type="AlphaFoldDB" id="A0A2N9XQ14"/>
<organism evidence="2 3">
    <name type="scientific">Snodgrassella alvi</name>
    <dbReference type="NCBI Taxonomy" id="1196083"/>
    <lineage>
        <taxon>Bacteria</taxon>
        <taxon>Pseudomonadati</taxon>
        <taxon>Pseudomonadota</taxon>
        <taxon>Betaproteobacteria</taxon>
        <taxon>Neisseriales</taxon>
        <taxon>Neisseriaceae</taxon>
        <taxon>Snodgrassella</taxon>
    </lineage>
</organism>
<feature type="compositionally biased region" description="Polar residues" evidence="1">
    <location>
        <begin position="10"/>
        <end position="23"/>
    </location>
</feature>
<proteinExistence type="predicted"/>
<sequence length="65" mass="7317">MPENRLQLLPIQNRSTAQKPSRLNQHKTNRPHLGAPADVAGKKDRLHDRTTIAPSPEQIQVLLYG</sequence>
<evidence type="ECO:0000256" key="1">
    <source>
        <dbReference type="SAM" id="MobiDB-lite"/>
    </source>
</evidence>